<dbReference type="PANTHER" id="PTHR35697">
    <property type="entry name" value="OS08G0108300 PROTEIN"/>
    <property type="match status" value="1"/>
</dbReference>
<organism evidence="3 4">
    <name type="scientific">Centaurea solstitialis</name>
    <name type="common">yellow star-thistle</name>
    <dbReference type="NCBI Taxonomy" id="347529"/>
    <lineage>
        <taxon>Eukaryota</taxon>
        <taxon>Viridiplantae</taxon>
        <taxon>Streptophyta</taxon>
        <taxon>Embryophyta</taxon>
        <taxon>Tracheophyta</taxon>
        <taxon>Spermatophyta</taxon>
        <taxon>Magnoliopsida</taxon>
        <taxon>eudicotyledons</taxon>
        <taxon>Gunneridae</taxon>
        <taxon>Pentapetalae</taxon>
        <taxon>asterids</taxon>
        <taxon>campanulids</taxon>
        <taxon>Asterales</taxon>
        <taxon>Asteraceae</taxon>
        <taxon>Carduoideae</taxon>
        <taxon>Cardueae</taxon>
        <taxon>Centaureinae</taxon>
        <taxon>Centaurea</taxon>
    </lineage>
</organism>
<keyword evidence="4" id="KW-1185">Reference proteome</keyword>
<sequence>MESNYVFPHFPPPSPAAKPPSPAAKPPPPSPTKPSQPPPHPVPPPSPPHLVPPPPHSIPPRSPPHMIPPPPPPHSIPPRSPPHMIPPPPPHSIPPRSPPHMVPPPPPHSIPPRSPPHIIPPPPPPSPSNHTTIIVVVFVSCGGVFFLAFIMAALWCFLKKKRKTVQKAENVHIDEHKTVKESIVQGPNGTERVMLSVEDDIHIEEDIRKSEIENFRKGLHLNSGMIDAGDQASTSTTAQHHHGQKLIWWPLEKDMGRPFPAWTRDVGWMLDPKIKTALAAGNHEVKRRERGRSYVDVQEQEMHAMLALESKEIVWKAVPFIFRVAVEKTWEVENIYKRYTKEIFEIKFWIYFMPNPMSENIVVIGMDRFSWNGVIVDCAANWFGRRVRVGESWSSTARGASQGGKLFSREDEKVPAAWVHGLFGLRFRLVIGKEVSVVREFPGIRSIGLPADRRVEFRFNVTLGSTPVAETPYRSVSPEL</sequence>
<evidence type="ECO:0000256" key="1">
    <source>
        <dbReference type="SAM" id="MobiDB-lite"/>
    </source>
</evidence>
<name>A0AA38WS43_9ASTR</name>
<dbReference type="EMBL" id="JARYMX010000002">
    <property type="protein sequence ID" value="KAJ9560301.1"/>
    <property type="molecule type" value="Genomic_DNA"/>
</dbReference>
<dbReference type="AlphaFoldDB" id="A0AA38WS43"/>
<gene>
    <name evidence="3" type="ORF">OSB04_005461</name>
</gene>
<feature type="region of interest" description="Disordered" evidence="1">
    <location>
        <begin position="1"/>
        <end position="125"/>
    </location>
</feature>
<accession>A0AA38WS43</accession>
<evidence type="ECO:0000256" key="2">
    <source>
        <dbReference type="SAM" id="Phobius"/>
    </source>
</evidence>
<evidence type="ECO:0000313" key="3">
    <source>
        <dbReference type="EMBL" id="KAJ9560301.1"/>
    </source>
</evidence>
<keyword evidence="2" id="KW-0812">Transmembrane</keyword>
<feature type="transmembrane region" description="Helical" evidence="2">
    <location>
        <begin position="133"/>
        <end position="158"/>
    </location>
</feature>
<dbReference type="PANTHER" id="PTHR35697:SF1">
    <property type="entry name" value="PROTEIN TRACHEARY ELEMENT DIFFERENTIATION-RELATED 7"/>
    <property type="match status" value="1"/>
</dbReference>
<keyword evidence="2" id="KW-1133">Transmembrane helix</keyword>
<reference evidence="3" key="1">
    <citation type="submission" date="2023-03" db="EMBL/GenBank/DDBJ databases">
        <title>Chromosome-scale reference genome and RAD-based genetic map of yellow starthistle (Centaurea solstitialis) reveal putative structural variation and QTLs associated with invader traits.</title>
        <authorList>
            <person name="Reatini B."/>
            <person name="Cang F.A."/>
            <person name="Jiang Q."/>
            <person name="Mckibben M.T.W."/>
            <person name="Barker M.S."/>
            <person name="Rieseberg L.H."/>
            <person name="Dlugosch K.M."/>
        </authorList>
    </citation>
    <scope>NUCLEOTIDE SEQUENCE</scope>
    <source>
        <strain evidence="3">CAN-66</strain>
        <tissue evidence="3">Leaf</tissue>
    </source>
</reference>
<evidence type="ECO:0000313" key="4">
    <source>
        <dbReference type="Proteomes" id="UP001172457"/>
    </source>
</evidence>
<dbReference type="GO" id="GO:0009834">
    <property type="term" value="P:plant-type secondary cell wall biogenesis"/>
    <property type="evidence" value="ECO:0007669"/>
    <property type="project" value="InterPro"/>
</dbReference>
<keyword evidence="2" id="KW-0472">Membrane</keyword>
<feature type="compositionally biased region" description="Pro residues" evidence="1">
    <location>
        <begin position="9"/>
        <end position="125"/>
    </location>
</feature>
<dbReference type="Proteomes" id="UP001172457">
    <property type="component" value="Chromosome 2"/>
</dbReference>
<proteinExistence type="predicted"/>
<protein>
    <submittedName>
        <fullName evidence="3">Uncharacterized protein</fullName>
    </submittedName>
</protein>
<dbReference type="InterPro" id="IPR044950">
    <property type="entry name" value="TED6/7"/>
</dbReference>
<comment type="caution">
    <text evidence="3">The sequence shown here is derived from an EMBL/GenBank/DDBJ whole genome shotgun (WGS) entry which is preliminary data.</text>
</comment>